<protein>
    <submittedName>
        <fullName evidence="1">LRR receptor-like kinase family protein</fullName>
    </submittedName>
</protein>
<proteinExistence type="predicted"/>
<gene>
    <name evidence="1" type="ORF">OWV82_002329</name>
</gene>
<organism evidence="1 2">
    <name type="scientific">Melia azedarach</name>
    <name type="common">Chinaberry tree</name>
    <dbReference type="NCBI Taxonomy" id="155640"/>
    <lineage>
        <taxon>Eukaryota</taxon>
        <taxon>Viridiplantae</taxon>
        <taxon>Streptophyta</taxon>
        <taxon>Embryophyta</taxon>
        <taxon>Tracheophyta</taxon>
        <taxon>Spermatophyta</taxon>
        <taxon>Magnoliopsida</taxon>
        <taxon>eudicotyledons</taxon>
        <taxon>Gunneridae</taxon>
        <taxon>Pentapetalae</taxon>
        <taxon>rosids</taxon>
        <taxon>malvids</taxon>
        <taxon>Sapindales</taxon>
        <taxon>Meliaceae</taxon>
        <taxon>Melia</taxon>
    </lineage>
</organism>
<evidence type="ECO:0000313" key="1">
    <source>
        <dbReference type="EMBL" id="KAJ4729565.1"/>
    </source>
</evidence>
<name>A0ACC1Z0J2_MELAZ</name>
<keyword evidence="2" id="KW-1185">Reference proteome</keyword>
<comment type="caution">
    <text evidence="1">The sequence shown here is derived from an EMBL/GenBank/DDBJ whole genome shotgun (WGS) entry which is preliminary data.</text>
</comment>
<dbReference type="Proteomes" id="UP001164539">
    <property type="component" value="Chromosome 1"/>
</dbReference>
<reference evidence="1 2" key="1">
    <citation type="journal article" date="2023" name="Science">
        <title>Complex scaffold remodeling in plant triterpene biosynthesis.</title>
        <authorList>
            <person name="De La Pena R."/>
            <person name="Hodgson H."/>
            <person name="Liu J.C."/>
            <person name="Stephenson M.J."/>
            <person name="Martin A.C."/>
            <person name="Owen C."/>
            <person name="Harkess A."/>
            <person name="Leebens-Mack J."/>
            <person name="Jimenez L.E."/>
            <person name="Osbourn A."/>
            <person name="Sattely E.S."/>
        </authorList>
    </citation>
    <scope>NUCLEOTIDE SEQUENCE [LARGE SCALE GENOMIC DNA]</scope>
    <source>
        <strain evidence="2">cv. JPN11</strain>
        <tissue evidence="1">Leaf</tissue>
    </source>
</reference>
<evidence type="ECO:0000313" key="2">
    <source>
        <dbReference type="Proteomes" id="UP001164539"/>
    </source>
</evidence>
<dbReference type="EMBL" id="CM051394">
    <property type="protein sequence ID" value="KAJ4729565.1"/>
    <property type="molecule type" value="Genomic_DNA"/>
</dbReference>
<accession>A0ACC1Z0J2</accession>
<sequence length="1070" mass="117138">MNVTCLFSVSRRKLYFAAKMKNLVWLLVVCLTLIMFSAANSYRVSATADAISLLSFKTTISRDPFNLLASWNSTTNHCTWYGVTCDQRSGRVTALRISGTVASSSSAADDKHLFVFGTLPASIANLTQLRKLSVPHNAFFGQIPASIGELRLLEVLELQGNNFSGEIPYQISALEHLRILNLSFNSFSGEVPRRLIGNGGLSAIDLSNNELSGGFVIDSLSKCEFLTHLKLSNNFLTDNIPKDIAKCRSLRNLLLDGNILEGPIPKEIGLMSELRVLDVSRNSLTERIPIELANCSKLSVVVLTNLEDFSKDDTGLLMDGSRGEFNAFEGGVPYELLSIPSLRVLWAPRANLGGRLPDNWSESCSLRVLNLGQNRFSGVVPKSLGMCKNLTYLDLSLNNFVGYLPMQLRVPCMVYFNVSQNNITGGFPRFENASCGGSPSFLDLEDIQFAYPNVPVLDPNPGEKFGIVHDFSSNMLFGSLPSFTVGDGFLAAANYKPHYRLLLNNNMFNGSVPGELVSNCNDLGSLSVNLSANQLSGYEASLLDCIQLEEFEAANNQIGGPIDSGIGKLMKLQLLDLRKNRVSGCLPDELGKLKFLKWILLGGNNITGEISSQFGQLNSFTVLDLSHNALTGSIPASLTKATNLEILLLDHNRLSGEVPASFSNLSNLTTLNLSFNNLSGHIPHLQHLDCNWFQGNKNLGSCPDTNSSASVSGKLPVQLDQKLQSRKRLKLFIIAVVASASASALLFTLLVIVFVILRRRKFGRLASLRGKAMVTFADTPAELTYDNVVRATGNFSIGNLIGTGGFGSTYKAELAPGYLVAVKKLSIGRFQGIQQFDAEIRTLGRIRHKKLVTLIGYYVGEAEMFLVYNYLSGGNLETFIHNRSGKNVHWPVIHKIAIDIAQALAYLHYSCVPRIVHRDIKPSNILLDEELNAYLSDFGLARLLEVSETHATTDVAGTFGYVAPEYATTCRVSDKADVYSFGVVLLELMSGKKSLDPSFSEYGNGFNIVSWAKLLIKEGRCSELFSPALWEAGPQENLLGMLKLASTCTVETLSTRPSVKQVLEKLKQLK</sequence>